<dbReference type="PANTHER" id="PTHR43479">
    <property type="entry name" value="ACREF/ENVCD OPERON REPRESSOR-RELATED"/>
    <property type="match status" value="1"/>
</dbReference>
<reference evidence="4 5" key="1">
    <citation type="submission" date="2020-04" db="EMBL/GenBank/DDBJ databases">
        <authorList>
            <person name="Yin C."/>
        </authorList>
    </citation>
    <scope>NUCLEOTIDE SEQUENCE [LARGE SCALE GENOMIC DNA]</scope>
    <source>
        <strain evidence="4 5">Ak56</strain>
    </source>
</reference>
<dbReference type="PROSITE" id="PS50977">
    <property type="entry name" value="HTH_TETR_2"/>
    <property type="match status" value="1"/>
</dbReference>
<dbReference type="Pfam" id="PF00440">
    <property type="entry name" value="TetR_N"/>
    <property type="match status" value="1"/>
</dbReference>
<evidence type="ECO:0000313" key="4">
    <source>
        <dbReference type="EMBL" id="NLR77412.1"/>
    </source>
</evidence>
<dbReference type="InterPro" id="IPR050624">
    <property type="entry name" value="HTH-type_Tx_Regulator"/>
</dbReference>
<gene>
    <name evidence="4" type="ORF">HGH91_02180</name>
</gene>
<dbReference type="Proteomes" id="UP000552864">
    <property type="component" value="Unassembled WGS sequence"/>
</dbReference>
<dbReference type="EMBL" id="JABAHZ010000001">
    <property type="protein sequence ID" value="NLR77412.1"/>
    <property type="molecule type" value="Genomic_DNA"/>
</dbReference>
<keyword evidence="1 2" id="KW-0238">DNA-binding</keyword>
<dbReference type="PANTHER" id="PTHR43479:SF11">
    <property type="entry name" value="ACREF_ENVCD OPERON REPRESSOR-RELATED"/>
    <property type="match status" value="1"/>
</dbReference>
<dbReference type="InterPro" id="IPR009057">
    <property type="entry name" value="Homeodomain-like_sf"/>
</dbReference>
<keyword evidence="5" id="KW-1185">Reference proteome</keyword>
<dbReference type="SUPFAM" id="SSF46689">
    <property type="entry name" value="Homeodomain-like"/>
    <property type="match status" value="1"/>
</dbReference>
<dbReference type="Gene3D" id="1.10.357.10">
    <property type="entry name" value="Tetracycline Repressor, domain 2"/>
    <property type="match status" value="1"/>
</dbReference>
<evidence type="ECO:0000313" key="5">
    <source>
        <dbReference type="Proteomes" id="UP000552864"/>
    </source>
</evidence>
<evidence type="ECO:0000256" key="1">
    <source>
        <dbReference type="ARBA" id="ARBA00023125"/>
    </source>
</evidence>
<feature type="DNA-binding region" description="H-T-H motif" evidence="2">
    <location>
        <begin position="25"/>
        <end position="44"/>
    </location>
</feature>
<evidence type="ECO:0000256" key="2">
    <source>
        <dbReference type="PROSITE-ProRule" id="PRU00335"/>
    </source>
</evidence>
<dbReference type="PRINTS" id="PR00455">
    <property type="entry name" value="HTHTETR"/>
</dbReference>
<dbReference type="RefSeq" id="WP_168736815.1">
    <property type="nucleotide sequence ID" value="NZ_JABAHZ010000001.1"/>
</dbReference>
<organism evidence="4 5">
    <name type="scientific">Chitinophaga eiseniae</name>
    <dbReference type="NCBI Taxonomy" id="634771"/>
    <lineage>
        <taxon>Bacteria</taxon>
        <taxon>Pseudomonadati</taxon>
        <taxon>Bacteroidota</taxon>
        <taxon>Chitinophagia</taxon>
        <taxon>Chitinophagales</taxon>
        <taxon>Chitinophagaceae</taxon>
        <taxon>Chitinophaga</taxon>
    </lineage>
</organism>
<evidence type="ECO:0000259" key="3">
    <source>
        <dbReference type="PROSITE" id="PS50977"/>
    </source>
</evidence>
<dbReference type="AlphaFoldDB" id="A0A847SN77"/>
<proteinExistence type="predicted"/>
<name>A0A847SN77_9BACT</name>
<sequence>MKKEQKQILAAAVALFAHKGIKGVSVDEIVRSCDLPKRSFYVYFDGKESLVHTIICHWIEKSEKYLSLNSYVASNAISELNNFFQSMESIAHYIQPVFFQELRKYYTTSWEYLESFREASLIPFLVLNINRGLKEEIYRHNTNSLLAAKIYFAHLEMVLDEGCMPGVTPDKILHEINTFLLHGLVNLRGMKLIYEKTMT</sequence>
<accession>A0A847SN77</accession>
<dbReference type="GO" id="GO:0003677">
    <property type="term" value="F:DNA binding"/>
    <property type="evidence" value="ECO:0007669"/>
    <property type="project" value="UniProtKB-UniRule"/>
</dbReference>
<dbReference type="InterPro" id="IPR001647">
    <property type="entry name" value="HTH_TetR"/>
</dbReference>
<feature type="domain" description="HTH tetR-type" evidence="3">
    <location>
        <begin position="2"/>
        <end position="62"/>
    </location>
</feature>
<comment type="caution">
    <text evidence="4">The sequence shown here is derived from an EMBL/GenBank/DDBJ whole genome shotgun (WGS) entry which is preliminary data.</text>
</comment>
<protein>
    <submittedName>
        <fullName evidence="4">TetR/AcrR family transcriptional regulator</fullName>
    </submittedName>
</protein>